<dbReference type="EMBL" id="JAFBFH010000040">
    <property type="protein sequence ID" value="MBM7717164.1"/>
    <property type="molecule type" value="Genomic_DNA"/>
</dbReference>
<sequence>MIVQLKYYDMDKEKGYSMWVRNKREVIEKLARVGASPADVFYLAIRKKGESDYKEYDPAILSK</sequence>
<keyword evidence="2" id="KW-1185">Reference proteome</keyword>
<dbReference type="RefSeq" id="WP_205180149.1">
    <property type="nucleotide sequence ID" value="NZ_JAFBFH010000040.1"/>
</dbReference>
<evidence type="ECO:0000313" key="1">
    <source>
        <dbReference type="EMBL" id="MBM7717164.1"/>
    </source>
</evidence>
<dbReference type="Proteomes" id="UP000823485">
    <property type="component" value="Unassembled WGS sequence"/>
</dbReference>
<protein>
    <submittedName>
        <fullName evidence="1">Uncharacterized protein</fullName>
    </submittedName>
</protein>
<evidence type="ECO:0000313" key="2">
    <source>
        <dbReference type="Proteomes" id="UP000823485"/>
    </source>
</evidence>
<proteinExistence type="predicted"/>
<comment type="caution">
    <text evidence="1">The sequence shown here is derived from an EMBL/GenBank/DDBJ whole genome shotgun (WGS) entry which is preliminary data.</text>
</comment>
<organism evidence="1 2">
    <name type="scientific">Siminovitchia thermophila</name>
    <dbReference type="NCBI Taxonomy" id="1245522"/>
    <lineage>
        <taxon>Bacteria</taxon>
        <taxon>Bacillati</taxon>
        <taxon>Bacillota</taxon>
        <taxon>Bacilli</taxon>
        <taxon>Bacillales</taxon>
        <taxon>Bacillaceae</taxon>
        <taxon>Siminovitchia</taxon>
    </lineage>
</organism>
<name>A0ABS2RC43_9BACI</name>
<reference evidence="1 2" key="1">
    <citation type="submission" date="2021-01" db="EMBL/GenBank/DDBJ databases">
        <title>Genomic Encyclopedia of Type Strains, Phase IV (KMG-IV): sequencing the most valuable type-strain genomes for metagenomic binning, comparative biology and taxonomic classification.</title>
        <authorList>
            <person name="Goeker M."/>
        </authorList>
    </citation>
    <scope>NUCLEOTIDE SEQUENCE [LARGE SCALE GENOMIC DNA]</scope>
    <source>
        <strain evidence="1 2">DSM 105453</strain>
    </source>
</reference>
<accession>A0ABS2RC43</accession>
<gene>
    <name evidence="1" type="ORF">JOC94_004189</name>
</gene>